<feature type="transmembrane region" description="Helical" evidence="1">
    <location>
        <begin position="93"/>
        <end position="116"/>
    </location>
</feature>
<evidence type="ECO:0000313" key="3">
    <source>
        <dbReference type="Proteomes" id="UP000614047"/>
    </source>
</evidence>
<evidence type="ECO:0000256" key="1">
    <source>
        <dbReference type="SAM" id="Phobius"/>
    </source>
</evidence>
<organism evidence="2 3">
    <name type="scientific">Actinomadura viridis</name>
    <dbReference type="NCBI Taxonomy" id="58110"/>
    <lineage>
        <taxon>Bacteria</taxon>
        <taxon>Bacillati</taxon>
        <taxon>Actinomycetota</taxon>
        <taxon>Actinomycetes</taxon>
        <taxon>Streptosporangiales</taxon>
        <taxon>Thermomonosporaceae</taxon>
        <taxon>Actinomadura</taxon>
    </lineage>
</organism>
<feature type="transmembrane region" description="Helical" evidence="1">
    <location>
        <begin position="57"/>
        <end position="81"/>
    </location>
</feature>
<keyword evidence="1" id="KW-0472">Membrane</keyword>
<comment type="caution">
    <text evidence="2">The sequence shown here is derived from an EMBL/GenBank/DDBJ whole genome shotgun (WGS) entry which is preliminary data.</text>
</comment>
<gene>
    <name evidence="2" type="ORF">IW256_007529</name>
</gene>
<dbReference type="Proteomes" id="UP000614047">
    <property type="component" value="Unassembled WGS sequence"/>
</dbReference>
<dbReference type="RefSeq" id="WP_197015481.1">
    <property type="nucleotide sequence ID" value="NZ_BAABES010000015.1"/>
</dbReference>
<keyword evidence="1" id="KW-0812">Transmembrane</keyword>
<proteinExistence type="predicted"/>
<keyword evidence="3" id="KW-1185">Reference proteome</keyword>
<reference evidence="2" key="1">
    <citation type="submission" date="2020-11" db="EMBL/GenBank/DDBJ databases">
        <title>Sequencing the genomes of 1000 actinobacteria strains.</title>
        <authorList>
            <person name="Klenk H.-P."/>
        </authorList>
    </citation>
    <scope>NUCLEOTIDE SEQUENCE</scope>
    <source>
        <strain evidence="2">DSM 43175</strain>
    </source>
</reference>
<dbReference type="EMBL" id="JADOUA010000001">
    <property type="protein sequence ID" value="MBG6093416.1"/>
    <property type="molecule type" value="Genomic_DNA"/>
</dbReference>
<dbReference type="AlphaFoldDB" id="A0A931DT72"/>
<name>A0A931DT72_9ACTN</name>
<protein>
    <submittedName>
        <fullName evidence="2">Uncharacterized protein</fullName>
    </submittedName>
</protein>
<feature type="transmembrane region" description="Helical" evidence="1">
    <location>
        <begin position="12"/>
        <end position="31"/>
    </location>
</feature>
<sequence>MQVTPERADGRWVSPAIPTIANCLLALLWGFSTAGGWAETAFCGEGESRDDRCAAEFGPAVTASVPPAVLAAAMVLLSWVLPGVRRRPERQDALLTLAAVTWVLAEGILFAGGYLAKSGG</sequence>
<accession>A0A931DT72</accession>
<keyword evidence="1" id="KW-1133">Transmembrane helix</keyword>
<evidence type="ECO:0000313" key="2">
    <source>
        <dbReference type="EMBL" id="MBG6093416.1"/>
    </source>
</evidence>